<feature type="compositionally biased region" description="Acidic residues" evidence="2">
    <location>
        <begin position="52"/>
        <end position="62"/>
    </location>
</feature>
<dbReference type="Proteomes" id="UP000472372">
    <property type="component" value="Chromosome 11"/>
</dbReference>
<sequence length="294" mass="33614">MDGYKGSESFAHVPSSPYSHNGSISRSSTCPSLPTYEESVETPRKRKAQDVPDVDSDEDFREEDDRSLNRWKAAYHKAMKYGREKKSNYLQLKGQLLEKDKQVDKANAVLHKRNGTVIELQAQVTNLKLKVNNCEKTIHELENELHDLKIAKKQSMQKHLNETMASSPTERRPHIPTHVPHDSTATREHPRYKHSEAPRKNVKVDFQRLIPSLHYPTGTGKVGPGHYGSNAYWDLGLCQVHFRTPGVCVHGERCEYRHTPLDVDERQYIRFFEKRGPAFLASTDAFLAAKRSVA</sequence>
<dbReference type="PROSITE" id="PS50103">
    <property type="entry name" value="ZF_C3H1"/>
    <property type="match status" value="1"/>
</dbReference>
<proteinExistence type="predicted"/>
<keyword evidence="1" id="KW-0175">Coiled coil</keyword>
<protein>
    <submittedName>
        <fullName evidence="3">Uncharacterized protein</fullName>
    </submittedName>
</protein>
<evidence type="ECO:0000256" key="2">
    <source>
        <dbReference type="SAM" id="MobiDB-lite"/>
    </source>
</evidence>
<evidence type="ECO:0000256" key="1">
    <source>
        <dbReference type="SAM" id="Coils"/>
    </source>
</evidence>
<gene>
    <name evidence="3" type="ORF">PTTW11_10887</name>
</gene>
<reference evidence="3" key="1">
    <citation type="submission" date="2021-02" db="EMBL/GenBank/DDBJ databases">
        <authorList>
            <person name="Syme A R."/>
            <person name="Syme A R."/>
            <person name="Moolhuijzen P."/>
        </authorList>
    </citation>
    <scope>NUCLEOTIDE SEQUENCE</scope>
    <source>
        <strain evidence="3">W1-1</strain>
    </source>
</reference>
<feature type="compositionally biased region" description="Polar residues" evidence="2">
    <location>
        <begin position="16"/>
        <end position="32"/>
    </location>
</feature>
<feature type="region of interest" description="Disordered" evidence="2">
    <location>
        <begin position="1"/>
        <end position="66"/>
    </location>
</feature>
<dbReference type="AlphaFoldDB" id="A0A6S6WFV6"/>
<accession>A0A6S6WFV6</accession>
<feature type="coiled-coil region" evidence="1">
    <location>
        <begin position="117"/>
        <end position="158"/>
    </location>
</feature>
<evidence type="ECO:0000313" key="3">
    <source>
        <dbReference type="EMBL" id="CAE7216907.1"/>
    </source>
</evidence>
<name>A0A6S6WFV6_9PLEO</name>
<feature type="compositionally biased region" description="Basic and acidic residues" evidence="2">
    <location>
        <begin position="169"/>
        <end position="196"/>
    </location>
</feature>
<dbReference type="GO" id="GO:0046872">
    <property type="term" value="F:metal ion binding"/>
    <property type="evidence" value="ECO:0007669"/>
    <property type="project" value="InterPro"/>
</dbReference>
<feature type="region of interest" description="Disordered" evidence="2">
    <location>
        <begin position="164"/>
        <end position="196"/>
    </location>
</feature>
<dbReference type="EMBL" id="HG992987">
    <property type="protein sequence ID" value="CAE7216907.1"/>
    <property type="molecule type" value="Genomic_DNA"/>
</dbReference>
<dbReference type="InterPro" id="IPR000571">
    <property type="entry name" value="Znf_CCCH"/>
</dbReference>
<organism evidence="3 4">
    <name type="scientific">Pyrenophora teres f. teres</name>
    <dbReference type="NCBI Taxonomy" id="97479"/>
    <lineage>
        <taxon>Eukaryota</taxon>
        <taxon>Fungi</taxon>
        <taxon>Dikarya</taxon>
        <taxon>Ascomycota</taxon>
        <taxon>Pezizomycotina</taxon>
        <taxon>Dothideomycetes</taxon>
        <taxon>Pleosporomycetidae</taxon>
        <taxon>Pleosporales</taxon>
        <taxon>Pleosporineae</taxon>
        <taxon>Pleosporaceae</taxon>
        <taxon>Pyrenophora</taxon>
    </lineage>
</organism>
<evidence type="ECO:0000313" key="4">
    <source>
        <dbReference type="Proteomes" id="UP000472372"/>
    </source>
</evidence>